<feature type="domain" description="SpoVT-AbrB" evidence="1">
    <location>
        <begin position="2"/>
        <end position="47"/>
    </location>
</feature>
<reference evidence="2 3" key="1">
    <citation type="journal article" date="2018" name="Syst. Appl. Microbiol.">
        <title>A new symbiotic nanoarchaeote (Candidatus Nanoclepta minutus) and its host (Zestosphaera tikiterensis gen. nov., sp. nov.) from a New Zealand hot spring.</title>
        <authorList>
            <person name="St John E."/>
            <person name="Liu Y."/>
            <person name="Podar M."/>
            <person name="Stott M.B."/>
            <person name="Meneghin J."/>
            <person name="Chen Z."/>
            <person name="Lagutin K."/>
            <person name="Mitchell K."/>
            <person name="Reysenbach A.L."/>
        </authorList>
    </citation>
    <scope>NUCLEOTIDE SEQUENCE [LARGE SCALE GENOMIC DNA]</scope>
    <source>
        <strain evidence="2">NZ3</strain>
    </source>
</reference>
<proteinExistence type="predicted"/>
<gene>
    <name evidence="2" type="ORF">B7O98_07625</name>
</gene>
<dbReference type="EMBL" id="NBVN01000004">
    <property type="protein sequence ID" value="PUA32512.1"/>
    <property type="molecule type" value="Genomic_DNA"/>
</dbReference>
<dbReference type="Proteomes" id="UP000244093">
    <property type="component" value="Unassembled WGS sequence"/>
</dbReference>
<dbReference type="InterPro" id="IPR007159">
    <property type="entry name" value="SpoVT-AbrB_dom"/>
</dbReference>
<dbReference type="Gene3D" id="2.10.260.10">
    <property type="match status" value="1"/>
</dbReference>
<dbReference type="Pfam" id="PF04014">
    <property type="entry name" value="MazE_antitoxin"/>
    <property type="match status" value="1"/>
</dbReference>
<dbReference type="GO" id="GO:0003677">
    <property type="term" value="F:DNA binding"/>
    <property type="evidence" value="ECO:0007669"/>
    <property type="project" value="InterPro"/>
</dbReference>
<protein>
    <submittedName>
        <fullName evidence="2">AbrB family transcriptional regulator</fullName>
    </submittedName>
</protein>
<evidence type="ECO:0000313" key="2">
    <source>
        <dbReference type="EMBL" id="PUA32512.1"/>
    </source>
</evidence>
<dbReference type="InterPro" id="IPR037914">
    <property type="entry name" value="SpoVT-AbrB_sf"/>
</dbReference>
<sequence length="81" mass="9203">MKTVLKVGRKGIVVLPKAFREKVCIEEGGKVVLEIVGNSLVLKPLKPLVVDIDPEVLRKVILEEKREWEERIDRVAREVSS</sequence>
<dbReference type="PROSITE" id="PS51740">
    <property type="entry name" value="SPOVT_ABRB"/>
    <property type="match status" value="1"/>
</dbReference>
<evidence type="ECO:0000259" key="1">
    <source>
        <dbReference type="PROSITE" id="PS51740"/>
    </source>
</evidence>
<evidence type="ECO:0000313" key="3">
    <source>
        <dbReference type="Proteomes" id="UP000244093"/>
    </source>
</evidence>
<accession>A0A2R7Y6L4</accession>
<dbReference type="SMART" id="SM00966">
    <property type="entry name" value="SpoVT_AbrB"/>
    <property type="match status" value="1"/>
</dbReference>
<dbReference type="SUPFAM" id="SSF89447">
    <property type="entry name" value="AbrB/MazE/MraZ-like"/>
    <property type="match status" value="1"/>
</dbReference>
<dbReference type="AlphaFoldDB" id="A0A2R7Y6L4"/>
<organism evidence="2 3">
    <name type="scientific">Zestosphaera tikiterensis</name>
    <dbReference type="NCBI Taxonomy" id="1973259"/>
    <lineage>
        <taxon>Archaea</taxon>
        <taxon>Thermoproteota</taxon>
        <taxon>Thermoprotei</taxon>
        <taxon>Desulfurococcales</taxon>
        <taxon>Desulfurococcaceae</taxon>
        <taxon>Zestosphaera</taxon>
    </lineage>
</organism>
<name>A0A2R7Y6L4_9CREN</name>
<dbReference type="NCBIfam" id="TIGR01439">
    <property type="entry name" value="lp_hng_hel_AbrB"/>
    <property type="match status" value="1"/>
</dbReference>
<comment type="caution">
    <text evidence="2">The sequence shown here is derived from an EMBL/GenBank/DDBJ whole genome shotgun (WGS) entry which is preliminary data.</text>
</comment>